<sequence>MKLTRFRDWSLFWKGISISIATLLFVLIAIVFYFIPLMKKNMVDEKLSSLRSLTDVAYALMTEYNERVNKGEFTREEAQNRAKAHIRNIRYMEKEYFWINDMHPKMIMHPIKPELDGKDLTENKDPNGKHLFVEFVNVCKKDGAGYVNYMWSKPGAKKPVPKLSYVKLFKPWDWIVGTGVYIDNIDSQMNALKIRILIGTLVCFGFVIGLSLFIARINTLPIVRGMETMRQVSGGDLTIDIEVDSTDEIGHLLLAIREMVHKLRDMIATIKTSADGIATSSEGLSANSRQISAGIAEQAGRAAQIATASTEMSQTASDIAQNTSFISESVVTTAKVASEGAAIVHQSVDMVKAIAGTVQESSKFVTSLGERSMKIGDIISVINDIADQTNLLALNAAIEAARAGEQGRGFAVVADEVRKLAERTSKATSEISEMIGSIQKEVKATVNSMDEVTEKVNTGVAHVTKAGDSLRDIVQNVDNLQGLVQNIATATEEMSSVSDTIQKDIEAVANISNEASAGSEQIAQSAADLAQLSVDLQQIIEQFKV</sequence>
<proteinExistence type="inferred from homology"/>
<comment type="caution">
    <text evidence="12">The sequence shown here is derived from an EMBL/GenBank/DDBJ whole genome shotgun (WGS) entry which is preliminary data.</text>
</comment>
<dbReference type="CDD" id="cd11386">
    <property type="entry name" value="MCP_signal"/>
    <property type="match status" value="1"/>
</dbReference>
<organism evidence="12 13">
    <name type="scientific">Candidatus Magnetobacterium casense</name>
    <dbReference type="NCBI Taxonomy" id="1455061"/>
    <lineage>
        <taxon>Bacteria</taxon>
        <taxon>Pseudomonadati</taxon>
        <taxon>Nitrospirota</taxon>
        <taxon>Thermodesulfovibrionia</taxon>
        <taxon>Thermodesulfovibrionales</taxon>
        <taxon>Candidatus Magnetobacteriaceae</taxon>
        <taxon>Candidatus Magnetobacterium</taxon>
    </lineage>
</organism>
<keyword evidence="4 9" id="KW-1133">Transmembrane helix</keyword>
<evidence type="ECO:0000313" key="12">
    <source>
        <dbReference type="EMBL" id="MBV6341366.1"/>
    </source>
</evidence>
<evidence type="ECO:0000313" key="13">
    <source>
        <dbReference type="Proteomes" id="UP001196980"/>
    </source>
</evidence>
<feature type="domain" description="Methyl-accepting transducer" evidence="10">
    <location>
        <begin position="273"/>
        <end position="509"/>
    </location>
</feature>
<dbReference type="InterPro" id="IPR003660">
    <property type="entry name" value="HAMP_dom"/>
</dbReference>
<dbReference type="PROSITE" id="PS50111">
    <property type="entry name" value="CHEMOTAXIS_TRANSDUC_2"/>
    <property type="match status" value="1"/>
</dbReference>
<dbReference type="CDD" id="cd06225">
    <property type="entry name" value="HAMP"/>
    <property type="match status" value="1"/>
</dbReference>
<dbReference type="InterPro" id="IPR004089">
    <property type="entry name" value="MCPsignal_dom"/>
</dbReference>
<keyword evidence="2" id="KW-1003">Cell membrane</keyword>
<evidence type="ECO:0000256" key="1">
    <source>
        <dbReference type="ARBA" id="ARBA00004651"/>
    </source>
</evidence>
<protein>
    <submittedName>
        <fullName evidence="12">Methyl-accepting chemotaxis protein</fullName>
    </submittedName>
</protein>
<dbReference type="SMART" id="SM01049">
    <property type="entry name" value="Cache_2"/>
    <property type="match status" value="1"/>
</dbReference>
<evidence type="ECO:0000256" key="3">
    <source>
        <dbReference type="ARBA" id="ARBA00022692"/>
    </source>
</evidence>
<evidence type="ECO:0000256" key="7">
    <source>
        <dbReference type="ARBA" id="ARBA00029447"/>
    </source>
</evidence>
<feature type="domain" description="HAMP" evidence="11">
    <location>
        <begin position="227"/>
        <end position="268"/>
    </location>
</feature>
<keyword evidence="13" id="KW-1185">Reference proteome</keyword>
<feature type="transmembrane region" description="Helical" evidence="9">
    <location>
        <begin position="196"/>
        <end position="215"/>
    </location>
</feature>
<dbReference type="PANTHER" id="PTHR32089">
    <property type="entry name" value="METHYL-ACCEPTING CHEMOTAXIS PROTEIN MCPB"/>
    <property type="match status" value="1"/>
</dbReference>
<evidence type="ECO:0000259" key="10">
    <source>
        <dbReference type="PROSITE" id="PS50111"/>
    </source>
</evidence>
<name>A0ABS6RXR3_9BACT</name>
<dbReference type="SMART" id="SM00304">
    <property type="entry name" value="HAMP"/>
    <property type="match status" value="1"/>
</dbReference>
<dbReference type="PANTHER" id="PTHR32089:SF112">
    <property type="entry name" value="LYSOZYME-LIKE PROTEIN-RELATED"/>
    <property type="match status" value="1"/>
</dbReference>
<dbReference type="Pfam" id="PF08269">
    <property type="entry name" value="dCache_2"/>
    <property type="match status" value="1"/>
</dbReference>
<feature type="transmembrane region" description="Helical" evidence="9">
    <location>
        <begin position="12"/>
        <end position="35"/>
    </location>
</feature>
<evidence type="ECO:0000256" key="8">
    <source>
        <dbReference type="PROSITE-ProRule" id="PRU00284"/>
    </source>
</evidence>
<dbReference type="PROSITE" id="PS50885">
    <property type="entry name" value="HAMP"/>
    <property type="match status" value="1"/>
</dbReference>
<dbReference type="EMBL" id="JABXWD010000099">
    <property type="protein sequence ID" value="MBV6341366.1"/>
    <property type="molecule type" value="Genomic_DNA"/>
</dbReference>
<evidence type="ECO:0000256" key="2">
    <source>
        <dbReference type="ARBA" id="ARBA00022475"/>
    </source>
</evidence>
<dbReference type="InterPro" id="IPR004010">
    <property type="entry name" value="Double_Cache_2"/>
</dbReference>
<comment type="similarity">
    <text evidence="7">Belongs to the methyl-accepting chemotaxis (MCP) protein family.</text>
</comment>
<evidence type="ECO:0000256" key="4">
    <source>
        <dbReference type="ARBA" id="ARBA00022989"/>
    </source>
</evidence>
<dbReference type="Pfam" id="PF00015">
    <property type="entry name" value="MCPsignal"/>
    <property type="match status" value="1"/>
</dbReference>
<gene>
    <name evidence="12" type="ORF">HWQ67_07190</name>
</gene>
<evidence type="ECO:0000256" key="9">
    <source>
        <dbReference type="SAM" id="Phobius"/>
    </source>
</evidence>
<reference evidence="12 13" key="1">
    <citation type="journal article" date="2020" name="J Geophys Res Biogeosci">
        <title>Magnetotaxis as an Adaptation to Enable Bacterial Shuttling of Microbial Sulfur and Sulfur Cycling Across Aquatic Oxic#Anoxic Interfaces.</title>
        <authorList>
            <person name="Li J."/>
            <person name="Liu P."/>
            <person name="Wang J."/>
            <person name="Roberts A.P."/>
            <person name="Pan Y."/>
        </authorList>
    </citation>
    <scope>NUCLEOTIDE SEQUENCE [LARGE SCALE GENOMIC DNA]</scope>
    <source>
        <strain evidence="12 13">MYR-1_YQ</strain>
    </source>
</reference>
<evidence type="ECO:0000259" key="11">
    <source>
        <dbReference type="PROSITE" id="PS50885"/>
    </source>
</evidence>
<dbReference type="Proteomes" id="UP001196980">
    <property type="component" value="Unassembled WGS sequence"/>
</dbReference>
<dbReference type="Pfam" id="PF00672">
    <property type="entry name" value="HAMP"/>
    <property type="match status" value="1"/>
</dbReference>
<keyword evidence="5 9" id="KW-0472">Membrane</keyword>
<evidence type="ECO:0000256" key="6">
    <source>
        <dbReference type="ARBA" id="ARBA00023224"/>
    </source>
</evidence>
<accession>A0ABS6RXR3</accession>
<dbReference type="InterPro" id="IPR033480">
    <property type="entry name" value="sCache_2"/>
</dbReference>
<evidence type="ECO:0000256" key="5">
    <source>
        <dbReference type="ARBA" id="ARBA00023136"/>
    </source>
</evidence>
<dbReference type="SMART" id="SM00283">
    <property type="entry name" value="MA"/>
    <property type="match status" value="1"/>
</dbReference>
<dbReference type="RefSeq" id="WP_218252001.1">
    <property type="nucleotide sequence ID" value="NZ_JABXWD010000099.1"/>
</dbReference>
<comment type="subcellular location">
    <subcellularLocation>
        <location evidence="1">Cell membrane</location>
        <topology evidence="1">Multi-pass membrane protein</topology>
    </subcellularLocation>
</comment>
<keyword evidence="3 9" id="KW-0812">Transmembrane</keyword>
<keyword evidence="6 8" id="KW-0807">Transducer</keyword>